<keyword evidence="1" id="KW-0812">Transmembrane</keyword>
<dbReference type="Proteomes" id="UP001177023">
    <property type="component" value="Unassembled WGS sequence"/>
</dbReference>
<keyword evidence="1" id="KW-0472">Membrane</keyword>
<feature type="non-terminal residue" evidence="2">
    <location>
        <position position="1"/>
    </location>
</feature>
<name>A0AA36DE68_9BILA</name>
<protein>
    <submittedName>
        <fullName evidence="2">Uncharacterized protein</fullName>
    </submittedName>
</protein>
<sequence>MPIYITYDGETKTIYGNVEPNDIYDAFKLEKGTLRLYLGNKLHLACKRGGFLPALQDGETYEIRDAAKRPTNAVKPCRRRWRDKDEEDNSMQMALIRSSHNEKPDQMIQWDGSGALQIHLPIRRHLVSKAGPWFYGVIFVLLLVTYLFGPTILSVLMYLTRHTVIFMLATCSWLLRTAVTFVIPVLSGLIDLISGSVWALLVNFIDLLDYTFYALLDVGRTKAIKAAAWISMACTNLEFGVYVLRVFATCLAIYVSPIFYRIEELPRFLQPPYRFLAGYYHGFRDKMAVATKRARQIFAFLAPVFNIFGTILRLITVLAQFVVDRFVR</sequence>
<feature type="transmembrane region" description="Helical" evidence="1">
    <location>
        <begin position="297"/>
        <end position="323"/>
    </location>
</feature>
<evidence type="ECO:0000313" key="2">
    <source>
        <dbReference type="EMBL" id="CAJ0584625.1"/>
    </source>
</evidence>
<comment type="caution">
    <text evidence="2">The sequence shown here is derived from an EMBL/GenBank/DDBJ whole genome shotgun (WGS) entry which is preliminary data.</text>
</comment>
<dbReference type="EMBL" id="CATQJA010002699">
    <property type="protein sequence ID" value="CAJ0584625.1"/>
    <property type="molecule type" value="Genomic_DNA"/>
</dbReference>
<evidence type="ECO:0000313" key="3">
    <source>
        <dbReference type="Proteomes" id="UP001177023"/>
    </source>
</evidence>
<keyword evidence="3" id="KW-1185">Reference proteome</keyword>
<gene>
    <name evidence="2" type="ORF">MSPICULIGERA_LOCUS22672</name>
</gene>
<proteinExistence type="predicted"/>
<accession>A0AA36DE68</accession>
<keyword evidence="1" id="KW-1133">Transmembrane helix</keyword>
<evidence type="ECO:0000256" key="1">
    <source>
        <dbReference type="SAM" id="Phobius"/>
    </source>
</evidence>
<feature type="transmembrane region" description="Helical" evidence="1">
    <location>
        <begin position="239"/>
        <end position="260"/>
    </location>
</feature>
<organism evidence="2 3">
    <name type="scientific">Mesorhabditis spiculigera</name>
    <dbReference type="NCBI Taxonomy" id="96644"/>
    <lineage>
        <taxon>Eukaryota</taxon>
        <taxon>Metazoa</taxon>
        <taxon>Ecdysozoa</taxon>
        <taxon>Nematoda</taxon>
        <taxon>Chromadorea</taxon>
        <taxon>Rhabditida</taxon>
        <taxon>Rhabditina</taxon>
        <taxon>Rhabditomorpha</taxon>
        <taxon>Rhabditoidea</taxon>
        <taxon>Rhabditidae</taxon>
        <taxon>Mesorhabditinae</taxon>
        <taxon>Mesorhabditis</taxon>
    </lineage>
</organism>
<feature type="transmembrane region" description="Helical" evidence="1">
    <location>
        <begin position="133"/>
        <end position="159"/>
    </location>
</feature>
<reference evidence="2" key="1">
    <citation type="submission" date="2023-06" db="EMBL/GenBank/DDBJ databases">
        <authorList>
            <person name="Delattre M."/>
        </authorList>
    </citation>
    <scope>NUCLEOTIDE SEQUENCE</scope>
    <source>
        <strain evidence="2">AF72</strain>
    </source>
</reference>
<dbReference type="AlphaFoldDB" id="A0AA36DE68"/>